<accession>A0ABW2ZMX6</accession>
<dbReference type="Pfam" id="PF08282">
    <property type="entry name" value="Hydrolase_3"/>
    <property type="match status" value="1"/>
</dbReference>
<proteinExistence type="predicted"/>
<comment type="caution">
    <text evidence="1">The sequence shown here is derived from an EMBL/GenBank/DDBJ whole genome shotgun (WGS) entry which is preliminary data.</text>
</comment>
<dbReference type="GO" id="GO:0016787">
    <property type="term" value="F:hydrolase activity"/>
    <property type="evidence" value="ECO:0007669"/>
    <property type="project" value="UniProtKB-KW"/>
</dbReference>
<protein>
    <submittedName>
        <fullName evidence="1">Cof-type HAD-IIB family hydrolase</fullName>
    </submittedName>
</protein>
<dbReference type="InterPro" id="IPR000150">
    <property type="entry name" value="Cof"/>
</dbReference>
<dbReference type="Proteomes" id="UP001597042">
    <property type="component" value="Unassembled WGS sequence"/>
</dbReference>
<dbReference type="Gene3D" id="3.40.50.1000">
    <property type="entry name" value="HAD superfamily/HAD-like"/>
    <property type="match status" value="1"/>
</dbReference>
<dbReference type="PANTHER" id="PTHR10000">
    <property type="entry name" value="PHOSPHOSERINE PHOSPHATASE"/>
    <property type="match status" value="1"/>
</dbReference>
<keyword evidence="2" id="KW-1185">Reference proteome</keyword>
<dbReference type="NCBIfam" id="TIGR00099">
    <property type="entry name" value="Cof-subfamily"/>
    <property type="match status" value="1"/>
</dbReference>
<name>A0ABW2ZMX6_9MICO</name>
<reference evidence="2" key="1">
    <citation type="journal article" date="2019" name="Int. J. Syst. Evol. Microbiol.">
        <title>The Global Catalogue of Microorganisms (GCM) 10K type strain sequencing project: providing services to taxonomists for standard genome sequencing and annotation.</title>
        <authorList>
            <consortium name="The Broad Institute Genomics Platform"/>
            <consortium name="The Broad Institute Genome Sequencing Center for Infectious Disease"/>
            <person name="Wu L."/>
            <person name="Ma J."/>
        </authorList>
    </citation>
    <scope>NUCLEOTIDE SEQUENCE [LARGE SCALE GENOMIC DNA]</scope>
    <source>
        <strain evidence="2">CCUG 50754</strain>
    </source>
</reference>
<sequence>MTSTQRIVFIDVDGTILEHGAHVEQSSVTAIDTARRNGHLVFLCTGRSRGDLHPDVAAIDVDGAITNGGVTAEMGRSTIVSRPMPPASVERIVGVFRERGIEYFLQTDDAVYATEGMRDLIRQYARASAAREESGPEDALAGPAHRNYPDVADAPADRIGKAVFVGLATDDLEVVTRELGESFHVVPGSIPMPGGSNGEICVRGTDKGSAITRVLDHLGLDPTDAIGIGDSWNDVEMFQVCGTAVAMGNAHAELKDLADRVTTDVGDDGVWNAFRDLGLLDPVG</sequence>
<dbReference type="SFLD" id="SFLDS00003">
    <property type="entry name" value="Haloacid_Dehalogenase"/>
    <property type="match status" value="1"/>
</dbReference>
<dbReference type="PANTHER" id="PTHR10000:SF25">
    <property type="entry name" value="PHOSPHATASE YKRA-RELATED"/>
    <property type="match status" value="1"/>
</dbReference>
<dbReference type="EMBL" id="JBHTIM010000001">
    <property type="protein sequence ID" value="MFD0779964.1"/>
    <property type="molecule type" value="Genomic_DNA"/>
</dbReference>
<evidence type="ECO:0000313" key="1">
    <source>
        <dbReference type="EMBL" id="MFD0779964.1"/>
    </source>
</evidence>
<evidence type="ECO:0000313" key="2">
    <source>
        <dbReference type="Proteomes" id="UP001597042"/>
    </source>
</evidence>
<dbReference type="SUPFAM" id="SSF56784">
    <property type="entry name" value="HAD-like"/>
    <property type="match status" value="1"/>
</dbReference>
<dbReference type="InterPro" id="IPR023214">
    <property type="entry name" value="HAD_sf"/>
</dbReference>
<gene>
    <name evidence="1" type="ORF">ACFQZV_01465</name>
</gene>
<organism evidence="1 2">
    <name type="scientific">Microbacterium koreense</name>
    <dbReference type="NCBI Taxonomy" id="323761"/>
    <lineage>
        <taxon>Bacteria</taxon>
        <taxon>Bacillati</taxon>
        <taxon>Actinomycetota</taxon>
        <taxon>Actinomycetes</taxon>
        <taxon>Micrococcales</taxon>
        <taxon>Microbacteriaceae</taxon>
        <taxon>Microbacterium</taxon>
    </lineage>
</organism>
<keyword evidence="1" id="KW-0378">Hydrolase</keyword>
<dbReference type="SFLD" id="SFLDG01140">
    <property type="entry name" value="C2.B:_Phosphomannomutase_and_P"/>
    <property type="match status" value="1"/>
</dbReference>
<dbReference type="RefSeq" id="WP_378751562.1">
    <property type="nucleotide sequence ID" value="NZ_JBHSSV010000006.1"/>
</dbReference>
<dbReference type="Gene3D" id="3.30.1240.10">
    <property type="match status" value="1"/>
</dbReference>
<dbReference type="InterPro" id="IPR036412">
    <property type="entry name" value="HAD-like_sf"/>
</dbReference>